<dbReference type="SUPFAM" id="SSF53448">
    <property type="entry name" value="Nucleotide-diphospho-sugar transferases"/>
    <property type="match status" value="1"/>
</dbReference>
<dbReference type="OrthoDB" id="9771846at2"/>
<comment type="caution">
    <text evidence="1">The sequence shown here is derived from an EMBL/GenBank/DDBJ whole genome shotgun (WGS) entry which is preliminary data.</text>
</comment>
<dbReference type="Gene3D" id="3.90.550.10">
    <property type="entry name" value="Spore Coat Polysaccharide Biosynthesis Protein SpsA, Chain A"/>
    <property type="match status" value="1"/>
</dbReference>
<reference evidence="1" key="1">
    <citation type="submission" date="2016-01" db="EMBL/GenBank/DDBJ databases">
        <authorList>
            <person name="Peeters C."/>
        </authorList>
    </citation>
    <scope>NUCLEOTIDE SEQUENCE [LARGE SCALE GENOMIC DNA]</scope>
    <source>
        <strain evidence="1">LMG 22934</strain>
    </source>
</reference>
<evidence type="ECO:0000313" key="2">
    <source>
        <dbReference type="Proteomes" id="UP000054977"/>
    </source>
</evidence>
<sequence>MQLNFHSDSASSVELISVSVVVYRPNRQLLERTLSTLDAALGRLCVADQAVSAPLYLVNNGTNERMDWYELAGEARFTTAVIEGQGNVGYGLGHNLAIECTSSRYHLVLNPDIELGCDALSHALAFMEAHPEVGLLSPLILEEDGHQQFLCRRYPTVFDLFARGFLPARLRAPFANRLARYEMRDVIGDKEVVWDPPIVSGCFMLFRTDVLKKLGGFDPRYFLYFEDYDLSLRTHEIARVAYVPSVRVLHHGGDAARKGWTHIKLFVTSAYKFFNRFGWKWL</sequence>
<gene>
    <name evidence="1" type="ORF">AWB65_02904</name>
</gene>
<accession>A0A158H3U4</accession>
<protein>
    <submittedName>
        <fullName evidence="1">Glycosyl transferase</fullName>
    </submittedName>
</protein>
<proteinExistence type="predicted"/>
<dbReference type="AlphaFoldDB" id="A0A158H3U4"/>
<dbReference type="PANTHER" id="PTHR43179">
    <property type="entry name" value="RHAMNOSYLTRANSFERASE WBBL"/>
    <property type="match status" value="1"/>
</dbReference>
<dbReference type="EMBL" id="FCNW02000012">
    <property type="protein sequence ID" value="SAL38984.1"/>
    <property type="molecule type" value="Genomic_DNA"/>
</dbReference>
<dbReference type="CDD" id="cd04186">
    <property type="entry name" value="GT_2_like_c"/>
    <property type="match status" value="1"/>
</dbReference>
<dbReference type="STRING" id="326474.AWB65_02904"/>
<keyword evidence="2" id="KW-1185">Reference proteome</keyword>
<organism evidence="1 2">
    <name type="scientific">Caballeronia humi</name>
    <dbReference type="NCBI Taxonomy" id="326474"/>
    <lineage>
        <taxon>Bacteria</taxon>
        <taxon>Pseudomonadati</taxon>
        <taxon>Pseudomonadota</taxon>
        <taxon>Betaproteobacteria</taxon>
        <taxon>Burkholderiales</taxon>
        <taxon>Burkholderiaceae</taxon>
        <taxon>Caballeronia</taxon>
    </lineage>
</organism>
<dbReference type="InterPro" id="IPR029044">
    <property type="entry name" value="Nucleotide-diphossugar_trans"/>
</dbReference>
<keyword evidence="1" id="KW-0808">Transferase</keyword>
<dbReference type="Proteomes" id="UP000054977">
    <property type="component" value="Unassembled WGS sequence"/>
</dbReference>
<name>A0A158H3U4_9BURK</name>
<dbReference type="GO" id="GO:0016740">
    <property type="term" value="F:transferase activity"/>
    <property type="evidence" value="ECO:0007669"/>
    <property type="project" value="UniProtKB-KW"/>
</dbReference>
<dbReference type="PANTHER" id="PTHR43179:SF10">
    <property type="entry name" value="GLYCOSYL TRANSFERASE"/>
    <property type="match status" value="1"/>
</dbReference>
<evidence type="ECO:0000313" key="1">
    <source>
        <dbReference type="EMBL" id="SAL38984.1"/>
    </source>
</evidence>